<comment type="caution">
    <text evidence="1">The sequence shown here is derived from an EMBL/GenBank/DDBJ whole genome shotgun (WGS) entry which is preliminary data.</text>
</comment>
<reference evidence="1" key="1">
    <citation type="submission" date="2015-09" db="EMBL/GenBank/DDBJ databases">
        <title>Draft Genome Sequences of Two Novel Amoeba-resistant Intranuclear Bacteria, Candidatus Berkiella cookevillensis and Candidatus Berkiella aquae.</title>
        <authorList>
            <person name="Mehari Y.T."/>
            <person name="Arivett B.A."/>
            <person name="Farone A.L."/>
            <person name="Gunderson J.H."/>
            <person name="Farone M.B."/>
        </authorList>
    </citation>
    <scope>NUCLEOTIDE SEQUENCE [LARGE SCALE GENOMIC DNA]</scope>
    <source>
        <strain evidence="1">CC99</strain>
    </source>
</reference>
<dbReference type="AlphaFoldDB" id="A0A0Q9YR37"/>
<reference evidence="2" key="3">
    <citation type="submission" date="2021-06" db="EMBL/GenBank/DDBJ databases">
        <title>Genomic Description and Analysis of Intracellular Bacteria, Candidatus Berkiella cookevillensis and Candidatus Berkiella aquae.</title>
        <authorList>
            <person name="Kidane D.T."/>
            <person name="Mehari Y.T."/>
            <person name="Rice F.C."/>
            <person name="Arivett B.A."/>
            <person name="Farone A.L."/>
            <person name="Berk S.G."/>
            <person name="Farone M.B."/>
        </authorList>
    </citation>
    <scope>NUCLEOTIDE SEQUENCE</scope>
    <source>
        <strain evidence="2">CC99</strain>
    </source>
</reference>
<dbReference type="SUPFAM" id="SSF64076">
    <property type="entry name" value="MTH938-like"/>
    <property type="match status" value="1"/>
</dbReference>
<evidence type="ECO:0000313" key="3">
    <source>
        <dbReference type="Proteomes" id="UP000051494"/>
    </source>
</evidence>
<proteinExistence type="predicted"/>
<dbReference type="Proteomes" id="UP000051494">
    <property type="component" value="Unassembled WGS sequence"/>
</dbReference>
<evidence type="ECO:0000313" key="2">
    <source>
        <dbReference type="EMBL" id="MCS5708261.1"/>
    </source>
</evidence>
<reference evidence="2" key="2">
    <citation type="journal article" date="2016" name="Genome Announc.">
        <title>Draft Genome Sequences of Two Novel Amoeba-Resistant Intranuclear Bacteria, 'Candidatus Berkiella cookevillensis' and 'Candidatus Berkiella aquae'.</title>
        <authorList>
            <person name="Mehari Y.T."/>
            <person name="Arivett B.A."/>
            <person name="Farone A.L."/>
            <person name="Gunderson J.H."/>
            <person name="Farone M.B."/>
        </authorList>
    </citation>
    <scope>NUCLEOTIDE SEQUENCE</scope>
    <source>
        <strain evidence="2">CC99</strain>
    </source>
</reference>
<keyword evidence="3" id="KW-1185">Reference proteome</keyword>
<dbReference type="InterPro" id="IPR007523">
    <property type="entry name" value="NDUFAF3/AAMDC"/>
</dbReference>
<organism evidence="1">
    <name type="scientific">Candidatus Berkiella cookevillensis</name>
    <dbReference type="NCBI Taxonomy" id="437022"/>
    <lineage>
        <taxon>Bacteria</taxon>
        <taxon>Pseudomonadati</taxon>
        <taxon>Pseudomonadota</taxon>
        <taxon>Gammaproteobacteria</taxon>
        <taxon>Candidatus Berkiellales</taxon>
        <taxon>Candidatus Berkiellaceae</taxon>
        <taxon>Candidatus Berkiella</taxon>
    </lineage>
</organism>
<dbReference type="InterPro" id="IPR036748">
    <property type="entry name" value="MTH938-like_sf"/>
</dbReference>
<dbReference type="OrthoDB" id="9800373at2"/>
<dbReference type="EMBL" id="LKHV02000001">
    <property type="protein sequence ID" value="MCS5708261.1"/>
    <property type="molecule type" value="Genomic_DNA"/>
</dbReference>
<protein>
    <submittedName>
        <fullName evidence="1">Uncharacterized protein</fullName>
    </submittedName>
</protein>
<accession>A0A0Q9YR37</accession>
<dbReference type="Gene3D" id="3.40.1230.10">
    <property type="entry name" value="MTH938-like"/>
    <property type="match status" value="1"/>
</dbReference>
<dbReference type="EMBL" id="LKHV01000001">
    <property type="protein sequence ID" value="KRG20162.1"/>
    <property type="molecule type" value="Genomic_DNA"/>
</dbReference>
<sequence length="123" mass="13732">MIIQQDDNSALFHIDKYQPGEIWINNQPYYHSVLIRPDALESPWPVASLDALDVSHFDALLNNPPDIFLLGTGKSLIQPSPRLLSVLYEKQIGVEVMDSLRAAYTFLILSSEARNVAAGIIII</sequence>
<dbReference type="PANTHER" id="PTHR21192:SF2">
    <property type="entry name" value="NADH DEHYDROGENASE [UBIQUINONE] 1 ALPHA SUBCOMPLEX ASSEMBLY FACTOR 3"/>
    <property type="match status" value="1"/>
</dbReference>
<dbReference type="Pfam" id="PF04430">
    <property type="entry name" value="DUF498"/>
    <property type="match status" value="1"/>
</dbReference>
<name>A0A0Q9YR37_9GAMM</name>
<dbReference type="PANTHER" id="PTHR21192">
    <property type="entry name" value="NUCLEAR PROTEIN E3-3"/>
    <property type="match status" value="1"/>
</dbReference>
<dbReference type="STRING" id="437022.CC99x_00383"/>
<dbReference type="RefSeq" id="WP_057623065.1">
    <property type="nucleotide sequence ID" value="NZ_LKHV02000001.1"/>
</dbReference>
<gene>
    <name evidence="1" type="ORF">CC99x_00383</name>
    <name evidence="2" type="ORF">CC99x_005020</name>
</gene>
<evidence type="ECO:0000313" key="1">
    <source>
        <dbReference type="EMBL" id="KRG20162.1"/>
    </source>
</evidence>